<gene>
    <name evidence="2" type="ORF">CaldiYA01_17690</name>
</gene>
<evidence type="ECO:0000313" key="3">
    <source>
        <dbReference type="Proteomes" id="UP000663623"/>
    </source>
</evidence>
<dbReference type="Proteomes" id="UP000663623">
    <property type="component" value="Chromosome"/>
</dbReference>
<sequence>MPDRVALFLTLFSIFVGIAFSGYEAATLSLNNKKLAAFLVSTFVAIILFALGIIFKKGFNVSKYQFYILLCGPLVGFLAGVLNSSKVKRPRTKRR</sequence>
<accession>A0ABM7NNT6</accession>
<reference evidence="2 3" key="1">
    <citation type="submission" date="2021-02" db="EMBL/GenBank/DDBJ databases">
        <title>Nitrogen-fixing ability and nitrogen fixation related genes of thermophilic fermentative bacteria in the genus Caldicellulosiruptor.</title>
        <authorList>
            <person name="Chen Y."/>
            <person name="Nishihara A."/>
            <person name="Haruta S."/>
        </authorList>
    </citation>
    <scope>NUCLEOTIDE SEQUENCE [LARGE SCALE GENOMIC DNA]</scope>
    <source>
        <strain evidence="2 3">YA01</strain>
    </source>
</reference>
<dbReference type="EMBL" id="AP024480">
    <property type="protein sequence ID" value="BCS81809.1"/>
    <property type="molecule type" value="Genomic_DNA"/>
</dbReference>
<protein>
    <submittedName>
        <fullName evidence="2">Uncharacterized protein</fullName>
    </submittedName>
</protein>
<feature type="transmembrane region" description="Helical" evidence="1">
    <location>
        <begin position="6"/>
        <end position="23"/>
    </location>
</feature>
<organism evidence="2 3">
    <name type="scientific">Caldicellulosiruptor diazotrophicus</name>
    <dbReference type="NCBI Taxonomy" id="2806205"/>
    <lineage>
        <taxon>Bacteria</taxon>
        <taxon>Bacillati</taxon>
        <taxon>Bacillota</taxon>
        <taxon>Bacillota incertae sedis</taxon>
        <taxon>Caldicellulosiruptorales</taxon>
        <taxon>Caldicellulosiruptoraceae</taxon>
        <taxon>Caldicellulosiruptor</taxon>
    </lineage>
</organism>
<evidence type="ECO:0000256" key="1">
    <source>
        <dbReference type="SAM" id="Phobius"/>
    </source>
</evidence>
<evidence type="ECO:0000313" key="2">
    <source>
        <dbReference type="EMBL" id="BCS81809.1"/>
    </source>
</evidence>
<feature type="transmembrane region" description="Helical" evidence="1">
    <location>
        <begin position="35"/>
        <end position="54"/>
    </location>
</feature>
<keyword evidence="1" id="KW-1133">Transmembrane helix</keyword>
<keyword evidence="3" id="KW-1185">Reference proteome</keyword>
<proteinExistence type="predicted"/>
<feature type="transmembrane region" description="Helical" evidence="1">
    <location>
        <begin position="66"/>
        <end position="85"/>
    </location>
</feature>
<name>A0ABM7NNT6_9FIRM</name>
<keyword evidence="1" id="KW-0472">Membrane</keyword>
<keyword evidence="1" id="KW-0812">Transmembrane</keyword>